<evidence type="ECO:0000313" key="7">
    <source>
        <dbReference type="Proteomes" id="UP000574761"/>
    </source>
</evidence>
<feature type="domain" description="Periplasmic binding protein" evidence="5">
    <location>
        <begin position="29"/>
        <end position="281"/>
    </location>
</feature>
<keyword evidence="3 4" id="KW-0732">Signal</keyword>
<evidence type="ECO:0000256" key="3">
    <source>
        <dbReference type="ARBA" id="ARBA00022729"/>
    </source>
</evidence>
<dbReference type="AlphaFoldDB" id="A0A7W6GL88"/>
<dbReference type="Gene3D" id="3.40.50.2300">
    <property type="match status" value="2"/>
</dbReference>
<dbReference type="CDD" id="cd01536">
    <property type="entry name" value="PBP1_ABC_sugar_binding-like"/>
    <property type="match status" value="1"/>
</dbReference>
<keyword evidence="7" id="KW-1185">Reference proteome</keyword>
<evidence type="ECO:0000313" key="6">
    <source>
        <dbReference type="EMBL" id="MBB3979891.1"/>
    </source>
</evidence>
<feature type="chain" id="PRO_5031110396" evidence="4">
    <location>
        <begin position="25"/>
        <end position="341"/>
    </location>
</feature>
<comment type="subcellular location">
    <subcellularLocation>
        <location evidence="1">Cell envelope</location>
    </subcellularLocation>
</comment>
<dbReference type="PANTHER" id="PTHR46847">
    <property type="entry name" value="D-ALLOSE-BINDING PERIPLASMIC PROTEIN-RELATED"/>
    <property type="match status" value="1"/>
</dbReference>
<evidence type="ECO:0000256" key="1">
    <source>
        <dbReference type="ARBA" id="ARBA00004196"/>
    </source>
</evidence>
<dbReference type="PANTHER" id="PTHR46847:SF1">
    <property type="entry name" value="D-ALLOSE-BINDING PERIPLASMIC PROTEIN-RELATED"/>
    <property type="match status" value="1"/>
</dbReference>
<dbReference type="RefSeq" id="WP_210300437.1">
    <property type="nucleotide sequence ID" value="NZ_JACIEE010000014.1"/>
</dbReference>
<accession>A0A7W6GL88</accession>
<dbReference type="Pfam" id="PF13407">
    <property type="entry name" value="Peripla_BP_4"/>
    <property type="match status" value="1"/>
</dbReference>
<dbReference type="Proteomes" id="UP000574761">
    <property type="component" value="Unassembled WGS sequence"/>
</dbReference>
<evidence type="ECO:0000256" key="4">
    <source>
        <dbReference type="SAM" id="SignalP"/>
    </source>
</evidence>
<reference evidence="6 7" key="1">
    <citation type="submission" date="2020-08" db="EMBL/GenBank/DDBJ databases">
        <title>Genomic Encyclopedia of Type Strains, Phase IV (KMG-IV): sequencing the most valuable type-strain genomes for metagenomic binning, comparative biology and taxonomic classification.</title>
        <authorList>
            <person name="Goeker M."/>
        </authorList>
    </citation>
    <scope>NUCLEOTIDE SEQUENCE [LARGE SCALE GENOMIC DNA]</scope>
    <source>
        <strain evidence="6 7">DSM 100211</strain>
    </source>
</reference>
<organism evidence="6 7">
    <name type="scientific">Mycoplana azooxidifex</name>
    <dbReference type="NCBI Taxonomy" id="1636188"/>
    <lineage>
        <taxon>Bacteria</taxon>
        <taxon>Pseudomonadati</taxon>
        <taxon>Pseudomonadota</taxon>
        <taxon>Alphaproteobacteria</taxon>
        <taxon>Hyphomicrobiales</taxon>
        <taxon>Rhizobiaceae</taxon>
        <taxon>Mycoplana</taxon>
    </lineage>
</organism>
<evidence type="ECO:0000259" key="5">
    <source>
        <dbReference type="Pfam" id="PF13407"/>
    </source>
</evidence>
<comment type="caution">
    <text evidence="6">The sequence shown here is derived from an EMBL/GenBank/DDBJ whole genome shotgun (WGS) entry which is preliminary data.</text>
</comment>
<gene>
    <name evidence="6" type="ORF">GGQ64_005138</name>
</gene>
<comment type="similarity">
    <text evidence="2">Belongs to the bacterial solute-binding protein 2 family.</text>
</comment>
<sequence length="341" mass="36249">MKFFQAMRGVTLAVAGFLATTAQAQEHVIGIVAIDLQSSFFVRMKEAGDVAAKDYGITTSWQSAEGSLEKQVSLIENLISQKASAILVDPLDKNALIPVLKKAQEAGISVITMGNKVEAGGNYSTLYPDESDAAQTARALARSIGGEGEVAALIGARGNYVSDTRERGFTETIAKEFPNVKIVAIQPAGWDPSKGADVAQTWVSTYPDLKGIWSMSDTQLLGASSIAQSAGRSLKYAGFDGDAEMEGLFGDGSMVIDVLTGAYRVGYWNIAVAARLAKGEKLPNDLYMPTYLIMTDAIAQTVNASGDKIEYVTPEKAQELAQDYSNEFGPSKAASEMSVGQ</sequence>
<dbReference type="InterPro" id="IPR028082">
    <property type="entry name" value="Peripla_BP_I"/>
</dbReference>
<dbReference type="SUPFAM" id="SSF53822">
    <property type="entry name" value="Periplasmic binding protein-like I"/>
    <property type="match status" value="1"/>
</dbReference>
<protein>
    <submittedName>
        <fullName evidence="6">Ribose transport system substrate-binding protein</fullName>
    </submittedName>
</protein>
<dbReference type="EMBL" id="JACIEE010000014">
    <property type="protein sequence ID" value="MBB3979891.1"/>
    <property type="molecule type" value="Genomic_DNA"/>
</dbReference>
<evidence type="ECO:0000256" key="2">
    <source>
        <dbReference type="ARBA" id="ARBA00007639"/>
    </source>
</evidence>
<dbReference type="InterPro" id="IPR025997">
    <property type="entry name" value="SBP_2_dom"/>
</dbReference>
<dbReference type="GO" id="GO:0030313">
    <property type="term" value="C:cell envelope"/>
    <property type="evidence" value="ECO:0007669"/>
    <property type="project" value="UniProtKB-SubCell"/>
</dbReference>
<proteinExistence type="inferred from homology"/>
<feature type="signal peptide" evidence="4">
    <location>
        <begin position="1"/>
        <end position="24"/>
    </location>
</feature>
<name>A0A7W6GL88_9HYPH</name>
<dbReference type="GO" id="GO:0030246">
    <property type="term" value="F:carbohydrate binding"/>
    <property type="evidence" value="ECO:0007669"/>
    <property type="project" value="UniProtKB-ARBA"/>
</dbReference>